<evidence type="ECO:0000313" key="3">
    <source>
        <dbReference type="Proteomes" id="UP000521943"/>
    </source>
</evidence>
<sequence length="131" mass="14263">MDCAETSPQATANAGMVTTPPESLPLDAPDAPGPASPQGSEAQLPADAGPNRDNEPLWMTEAALDLYFDRFNGDLLGCRACDAEDIYTTFRTNTPRSAIQDHFQSAHPDLTELISYCTDELMVELKKILFE</sequence>
<keyword evidence="3" id="KW-1185">Reference proteome</keyword>
<dbReference type="AlphaFoldDB" id="A0A8H6LVE9"/>
<dbReference type="Proteomes" id="UP000521943">
    <property type="component" value="Unassembled WGS sequence"/>
</dbReference>
<name>A0A8H6LVE9_9AGAR</name>
<dbReference type="EMBL" id="JACGCI010000107">
    <property type="protein sequence ID" value="KAF6745353.1"/>
    <property type="molecule type" value="Genomic_DNA"/>
</dbReference>
<reference evidence="2 3" key="1">
    <citation type="submission" date="2020-07" db="EMBL/GenBank/DDBJ databases">
        <title>Comparative genomics of pyrophilous fungi reveals a link between fire events and developmental genes.</title>
        <authorList>
            <consortium name="DOE Joint Genome Institute"/>
            <person name="Steindorff A.S."/>
            <person name="Carver A."/>
            <person name="Calhoun S."/>
            <person name="Stillman K."/>
            <person name="Liu H."/>
            <person name="Lipzen A."/>
            <person name="Pangilinan J."/>
            <person name="Labutti K."/>
            <person name="Bruns T.D."/>
            <person name="Grigoriev I.V."/>
        </authorList>
    </citation>
    <scope>NUCLEOTIDE SEQUENCE [LARGE SCALE GENOMIC DNA]</scope>
    <source>
        <strain evidence="2 3">CBS 144469</strain>
    </source>
</reference>
<accession>A0A8H6LVE9</accession>
<evidence type="ECO:0000256" key="1">
    <source>
        <dbReference type="SAM" id="MobiDB-lite"/>
    </source>
</evidence>
<feature type="region of interest" description="Disordered" evidence="1">
    <location>
        <begin position="1"/>
        <end position="55"/>
    </location>
</feature>
<comment type="caution">
    <text evidence="2">The sequence shown here is derived from an EMBL/GenBank/DDBJ whole genome shotgun (WGS) entry which is preliminary data.</text>
</comment>
<organism evidence="2 3">
    <name type="scientific">Ephemerocybe angulata</name>
    <dbReference type="NCBI Taxonomy" id="980116"/>
    <lineage>
        <taxon>Eukaryota</taxon>
        <taxon>Fungi</taxon>
        <taxon>Dikarya</taxon>
        <taxon>Basidiomycota</taxon>
        <taxon>Agaricomycotina</taxon>
        <taxon>Agaricomycetes</taxon>
        <taxon>Agaricomycetidae</taxon>
        <taxon>Agaricales</taxon>
        <taxon>Agaricineae</taxon>
        <taxon>Psathyrellaceae</taxon>
        <taxon>Ephemerocybe</taxon>
    </lineage>
</organism>
<gene>
    <name evidence="2" type="ORF">DFP72DRAFT_1077668</name>
</gene>
<protein>
    <submittedName>
        <fullName evidence="2">Uncharacterized protein</fullName>
    </submittedName>
</protein>
<evidence type="ECO:0000313" key="2">
    <source>
        <dbReference type="EMBL" id="KAF6745353.1"/>
    </source>
</evidence>
<feature type="compositionally biased region" description="Polar residues" evidence="1">
    <location>
        <begin position="1"/>
        <end position="12"/>
    </location>
</feature>
<proteinExistence type="predicted"/>